<reference evidence="7 8" key="1">
    <citation type="submission" date="2013-09" db="EMBL/GenBank/DDBJ databases">
        <authorList>
            <person name="Zeng Z."/>
            <person name="Chen C."/>
        </authorList>
    </citation>
    <scope>NUCLEOTIDE SEQUENCE [LARGE SCALE GENOMIC DNA]</scope>
    <source>
        <strain evidence="7 8">WB 3.3-2</strain>
    </source>
</reference>
<sequence length="330" mass="36891">MKKILLLLLFVYAGAFAQADKVKFTATIQNRNSDSLVVSSRTFTKVIKGDAKGKFTDAFAVPQPGVYKLFDGAEYATVYLKNGFDLSMTMDAKQFDETIKFKGTGEKENNYLAKRTLQDEVFGENLNASLGNGDALTKLIDERVKNTEVVINDASYDETFRNGLKAQLGQEKQQLTQMAQQALAAGKLKGKPSPSFNYENFKGGTTKLEDFKGKYVYIDVWATWCGPCRQEIPFLQKVEEKYHGKDIVFTSISIDTAKDHEKWKKMVGDKALGGVQLIADKDWKSDFTQAYGINSIPRFILIDPKGNVVDADAKRPSDPALQEQLDKLLK</sequence>
<dbReference type="InterPro" id="IPR013766">
    <property type="entry name" value="Thioredoxin_domain"/>
</dbReference>
<keyword evidence="8" id="KW-1185">Reference proteome</keyword>
<evidence type="ECO:0000313" key="8">
    <source>
        <dbReference type="Proteomes" id="UP000030152"/>
    </source>
</evidence>
<dbReference type="PANTHER" id="PTHR42852">
    <property type="entry name" value="THIOL:DISULFIDE INTERCHANGE PROTEIN DSBE"/>
    <property type="match status" value="1"/>
</dbReference>
<dbReference type="RefSeq" id="WP_020213340.1">
    <property type="nucleotide sequence ID" value="NZ_JRLX01000005.1"/>
</dbReference>
<gene>
    <name evidence="7" type="ORF">Q765_06240</name>
</gene>
<dbReference type="STRING" id="1121895.GCA_000378485_02182"/>
<dbReference type="OrthoDB" id="743079at2"/>
<comment type="caution">
    <text evidence="7">The sequence shown here is derived from an EMBL/GenBank/DDBJ whole genome shotgun (WGS) entry which is preliminary data.</text>
</comment>
<dbReference type="CDD" id="cd02966">
    <property type="entry name" value="TlpA_like_family"/>
    <property type="match status" value="1"/>
</dbReference>
<accession>A0A0A2M753</accession>
<evidence type="ECO:0000256" key="1">
    <source>
        <dbReference type="ARBA" id="ARBA00004196"/>
    </source>
</evidence>
<keyword evidence="3" id="KW-1015">Disulfide bond</keyword>
<evidence type="ECO:0000256" key="4">
    <source>
        <dbReference type="ARBA" id="ARBA00023284"/>
    </source>
</evidence>
<evidence type="ECO:0000256" key="3">
    <source>
        <dbReference type="ARBA" id="ARBA00023157"/>
    </source>
</evidence>
<dbReference type="GO" id="GO:0016491">
    <property type="term" value="F:oxidoreductase activity"/>
    <property type="evidence" value="ECO:0007669"/>
    <property type="project" value="InterPro"/>
</dbReference>
<dbReference type="Pfam" id="PF08534">
    <property type="entry name" value="Redoxin"/>
    <property type="match status" value="1"/>
</dbReference>
<protein>
    <submittedName>
        <fullName evidence="7">Thioredoxin</fullName>
    </submittedName>
</protein>
<dbReference type="SUPFAM" id="SSF52833">
    <property type="entry name" value="Thioredoxin-like"/>
    <property type="match status" value="1"/>
</dbReference>
<feature type="signal peptide" evidence="5">
    <location>
        <begin position="1"/>
        <end position="17"/>
    </location>
</feature>
<evidence type="ECO:0000313" key="7">
    <source>
        <dbReference type="EMBL" id="KGO87263.1"/>
    </source>
</evidence>
<dbReference type="Proteomes" id="UP000030152">
    <property type="component" value="Unassembled WGS sequence"/>
</dbReference>
<dbReference type="eggNOG" id="COG0526">
    <property type="taxonomic scope" value="Bacteria"/>
</dbReference>
<keyword evidence="4" id="KW-0676">Redox-active center</keyword>
<feature type="domain" description="Thioredoxin" evidence="6">
    <location>
        <begin position="187"/>
        <end position="330"/>
    </location>
</feature>
<feature type="chain" id="PRO_5001990975" evidence="5">
    <location>
        <begin position="18"/>
        <end position="330"/>
    </location>
</feature>
<evidence type="ECO:0000259" key="6">
    <source>
        <dbReference type="PROSITE" id="PS51352"/>
    </source>
</evidence>
<evidence type="ECO:0000256" key="5">
    <source>
        <dbReference type="SAM" id="SignalP"/>
    </source>
</evidence>
<dbReference type="Gene3D" id="3.40.30.10">
    <property type="entry name" value="Glutaredoxin"/>
    <property type="match status" value="1"/>
</dbReference>
<dbReference type="PANTHER" id="PTHR42852:SF6">
    <property type="entry name" value="THIOL:DISULFIDE INTERCHANGE PROTEIN DSBE"/>
    <property type="match status" value="1"/>
</dbReference>
<dbReference type="EMBL" id="JRLX01000005">
    <property type="protein sequence ID" value="KGO87263.1"/>
    <property type="molecule type" value="Genomic_DNA"/>
</dbReference>
<comment type="subcellular location">
    <subcellularLocation>
        <location evidence="1">Cell envelope</location>
    </subcellularLocation>
</comment>
<dbReference type="InterPro" id="IPR036249">
    <property type="entry name" value="Thioredoxin-like_sf"/>
</dbReference>
<keyword evidence="2" id="KW-0201">Cytochrome c-type biogenesis</keyword>
<proteinExistence type="predicted"/>
<name>A0A0A2M753_9FLAO</name>
<dbReference type="InterPro" id="IPR013740">
    <property type="entry name" value="Redoxin"/>
</dbReference>
<keyword evidence="5" id="KW-0732">Signal</keyword>
<evidence type="ECO:0000256" key="2">
    <source>
        <dbReference type="ARBA" id="ARBA00022748"/>
    </source>
</evidence>
<dbReference type="GO" id="GO:0017004">
    <property type="term" value="P:cytochrome complex assembly"/>
    <property type="evidence" value="ECO:0007669"/>
    <property type="project" value="UniProtKB-KW"/>
</dbReference>
<dbReference type="PROSITE" id="PS51352">
    <property type="entry name" value="THIOREDOXIN_2"/>
    <property type="match status" value="1"/>
</dbReference>
<dbReference type="InterPro" id="IPR050553">
    <property type="entry name" value="Thioredoxin_ResA/DsbE_sf"/>
</dbReference>
<dbReference type="AlphaFoldDB" id="A0A0A2M753"/>
<dbReference type="GO" id="GO:0030313">
    <property type="term" value="C:cell envelope"/>
    <property type="evidence" value="ECO:0007669"/>
    <property type="project" value="UniProtKB-SubCell"/>
</dbReference>
<organism evidence="7 8">
    <name type="scientific">Flavobacterium rivuli WB 3.3-2 = DSM 21788</name>
    <dbReference type="NCBI Taxonomy" id="1121895"/>
    <lineage>
        <taxon>Bacteria</taxon>
        <taxon>Pseudomonadati</taxon>
        <taxon>Bacteroidota</taxon>
        <taxon>Flavobacteriia</taxon>
        <taxon>Flavobacteriales</taxon>
        <taxon>Flavobacteriaceae</taxon>
        <taxon>Flavobacterium</taxon>
    </lineage>
</organism>